<gene>
    <name evidence="2" type="ORF">H6G03_05070</name>
</gene>
<sequence>MNAFGPPNQQFRVDLVSAGFSNWFGPSSSAGVLANIVAPTASPRQWASTAFDLSAWAGQTVRLAFREVDNQLFFQAGVDNVKIRSTPIETVPEPASTLGLLALGAMGAASLKRKQQQKATEKA</sequence>
<keyword evidence="3" id="KW-1185">Reference proteome</keyword>
<proteinExistence type="predicted"/>
<accession>A0A926VAY2</accession>
<reference evidence="2" key="2">
    <citation type="submission" date="2020-08" db="EMBL/GenBank/DDBJ databases">
        <authorList>
            <person name="Chen M."/>
            <person name="Teng W."/>
            <person name="Zhao L."/>
            <person name="Hu C."/>
            <person name="Zhou Y."/>
            <person name="Han B."/>
            <person name="Song L."/>
            <person name="Shu W."/>
        </authorList>
    </citation>
    <scope>NUCLEOTIDE SEQUENCE</scope>
    <source>
        <strain evidence="2">FACHB-1375</strain>
    </source>
</reference>
<evidence type="ECO:0000313" key="3">
    <source>
        <dbReference type="Proteomes" id="UP000641646"/>
    </source>
</evidence>
<evidence type="ECO:0000313" key="2">
    <source>
        <dbReference type="EMBL" id="MBD2180482.1"/>
    </source>
</evidence>
<comment type="caution">
    <text evidence="2">The sequence shown here is derived from an EMBL/GenBank/DDBJ whole genome shotgun (WGS) entry which is preliminary data.</text>
</comment>
<organism evidence="2 3">
    <name type="scientific">Aerosakkonema funiforme FACHB-1375</name>
    <dbReference type="NCBI Taxonomy" id="2949571"/>
    <lineage>
        <taxon>Bacteria</taxon>
        <taxon>Bacillati</taxon>
        <taxon>Cyanobacteriota</taxon>
        <taxon>Cyanophyceae</taxon>
        <taxon>Oscillatoriophycideae</taxon>
        <taxon>Aerosakkonematales</taxon>
        <taxon>Aerosakkonemataceae</taxon>
        <taxon>Aerosakkonema</taxon>
    </lineage>
</organism>
<reference evidence="2" key="1">
    <citation type="journal article" date="2015" name="ISME J.">
        <title>Draft Genome Sequence of Streptomyces incarnatus NRRL8089, which Produces the Nucleoside Antibiotic Sinefungin.</title>
        <authorList>
            <person name="Oshima K."/>
            <person name="Hattori M."/>
            <person name="Shimizu H."/>
            <person name="Fukuda K."/>
            <person name="Nemoto M."/>
            <person name="Inagaki K."/>
            <person name="Tamura T."/>
        </authorList>
    </citation>
    <scope>NUCLEOTIDE SEQUENCE</scope>
    <source>
        <strain evidence="2">FACHB-1375</strain>
    </source>
</reference>
<dbReference type="Pfam" id="PF07589">
    <property type="entry name" value="PEP-CTERM"/>
    <property type="match status" value="1"/>
</dbReference>
<dbReference type="EMBL" id="JACJPW010000009">
    <property type="protein sequence ID" value="MBD2180482.1"/>
    <property type="molecule type" value="Genomic_DNA"/>
</dbReference>
<protein>
    <submittedName>
        <fullName evidence="2">PEP-CTERM sorting domain-containing protein</fullName>
    </submittedName>
</protein>
<dbReference type="Proteomes" id="UP000641646">
    <property type="component" value="Unassembled WGS sequence"/>
</dbReference>
<evidence type="ECO:0000259" key="1">
    <source>
        <dbReference type="Pfam" id="PF07589"/>
    </source>
</evidence>
<dbReference type="InterPro" id="IPR013424">
    <property type="entry name" value="Ice-binding_C"/>
</dbReference>
<dbReference type="NCBIfam" id="TIGR02595">
    <property type="entry name" value="PEP_CTERM"/>
    <property type="match status" value="1"/>
</dbReference>
<dbReference type="AlphaFoldDB" id="A0A926VAY2"/>
<dbReference type="Gene3D" id="2.60.120.200">
    <property type="match status" value="1"/>
</dbReference>
<feature type="domain" description="Ice-binding protein C-terminal" evidence="1">
    <location>
        <begin position="90"/>
        <end position="114"/>
    </location>
</feature>
<name>A0A926VAY2_9CYAN</name>